<feature type="domain" description="C2H2-type" evidence="17">
    <location>
        <begin position="351"/>
        <end position="378"/>
    </location>
</feature>
<keyword evidence="13" id="KW-0804">Transcription</keyword>
<evidence type="ECO:0000313" key="18">
    <source>
        <dbReference type="Proteomes" id="UP000887565"/>
    </source>
</evidence>
<dbReference type="PROSITE" id="PS50157">
    <property type="entry name" value="ZINC_FINGER_C2H2_2"/>
    <property type="match status" value="6"/>
</dbReference>
<dbReference type="Gene3D" id="3.30.160.60">
    <property type="entry name" value="Classic Zinc Finger"/>
    <property type="match status" value="6"/>
</dbReference>
<keyword evidence="9" id="KW-0862">Zinc</keyword>
<evidence type="ECO:0000256" key="12">
    <source>
        <dbReference type="ARBA" id="ARBA00023125"/>
    </source>
</evidence>
<keyword evidence="5" id="KW-0479">Metal-binding</keyword>
<protein>
    <submittedName>
        <fullName evidence="19">C2H2-type domain-containing protein</fullName>
    </submittedName>
</protein>
<keyword evidence="4" id="KW-0678">Repressor</keyword>
<keyword evidence="14" id="KW-0539">Nucleus</keyword>
<dbReference type="PANTHER" id="PTHR24406">
    <property type="entry name" value="TRANSCRIPTIONAL REPRESSOR CTCFL-RELATED"/>
    <property type="match status" value="1"/>
</dbReference>
<dbReference type="OMA" id="EYCTRER"/>
<feature type="domain" description="C2H2-type" evidence="17">
    <location>
        <begin position="411"/>
        <end position="439"/>
    </location>
</feature>
<feature type="domain" description="C2H2-type" evidence="17">
    <location>
        <begin position="383"/>
        <end position="410"/>
    </location>
</feature>
<feature type="region of interest" description="Disordered" evidence="16">
    <location>
        <begin position="466"/>
        <end position="486"/>
    </location>
</feature>
<evidence type="ECO:0000256" key="1">
    <source>
        <dbReference type="ARBA" id="ARBA00004123"/>
    </source>
</evidence>
<evidence type="ECO:0000256" key="8">
    <source>
        <dbReference type="ARBA" id="ARBA00022782"/>
    </source>
</evidence>
<dbReference type="GO" id="GO:0003677">
    <property type="term" value="F:DNA binding"/>
    <property type="evidence" value="ECO:0007669"/>
    <property type="project" value="UniProtKB-KW"/>
</dbReference>
<comment type="similarity">
    <text evidence="2">Belongs to the krueppel C2H2-type zinc-finger protein family.</text>
</comment>
<sequence>MATNNGNRLSFSISRFLDDNNRKSATNNSNDIRKGGLEQMNFVNDFIPTNENFRKDHQSMMALAAHLNFLYAGSNHIPPPGATANPALLRPNFFNLNLMDCPSATTLPPSSSSDIASVRPPMTVCHSSAQGRQQQQQKCEDFYSIFPPTMVAPFGFPQCLLPLNGRHVNQQELDLRIVKNSTTVVKHQQHDNKWPVQLKNHSYSNNNRISKSSLTTSSLSSAASKSRSHRIVVNKNQLFSDREPYADLQQEKSTTTTKDNSGTAKNFTCNQCGKVFNAHYNLTRHAYVHTGLRPFICKICGKGFRQASTLCRHKIIHTSEKPHKCNICGKAFNRSSTLNTHNRIHDGVKPFVCEFCGKGFHQKGNYKNHKLTHSGEKVSDEAYKCEICHKAFHQIYNLTFHMHTHNETKPFQCQTCGKGFCRNFDLKKHARKLHGSSSSAAPDGLGTSMAPGSFLVNDHSLLNYSEINSSFSPDEEEDEDDDEGES</sequence>
<dbReference type="FunFam" id="3.30.160.60:FF:000164">
    <property type="entry name" value="Fez family zinc finger protein 2"/>
    <property type="match status" value="1"/>
</dbReference>
<feature type="compositionally biased region" description="Acidic residues" evidence="16">
    <location>
        <begin position="473"/>
        <end position="486"/>
    </location>
</feature>
<evidence type="ECO:0000256" key="7">
    <source>
        <dbReference type="ARBA" id="ARBA00022771"/>
    </source>
</evidence>
<dbReference type="FunFam" id="3.30.160.60:FF:000251">
    <property type="entry name" value="FEZ family zinc finger 2"/>
    <property type="match status" value="1"/>
</dbReference>
<name>A0A915IEC8_ROMCU</name>
<dbReference type="PROSITE" id="PS00028">
    <property type="entry name" value="ZINC_FINGER_C2H2_1"/>
    <property type="match status" value="6"/>
</dbReference>
<evidence type="ECO:0000256" key="4">
    <source>
        <dbReference type="ARBA" id="ARBA00022491"/>
    </source>
</evidence>
<accession>A0A915IEC8</accession>
<keyword evidence="11" id="KW-0805">Transcription regulation</keyword>
<feature type="domain" description="C2H2-type" evidence="17">
    <location>
        <begin position="267"/>
        <end position="294"/>
    </location>
</feature>
<evidence type="ECO:0000313" key="19">
    <source>
        <dbReference type="WBParaSite" id="nRc.2.0.1.t12535-RA"/>
    </source>
</evidence>
<evidence type="ECO:0000259" key="17">
    <source>
        <dbReference type="PROSITE" id="PS50157"/>
    </source>
</evidence>
<keyword evidence="10" id="KW-0524">Neurogenesis</keyword>
<dbReference type="FunFam" id="3.30.160.60:FF:000227">
    <property type="entry name" value="fez family zinc finger protein 1"/>
    <property type="match status" value="1"/>
</dbReference>
<dbReference type="Pfam" id="PF13912">
    <property type="entry name" value="zf-C2H2_6"/>
    <property type="match status" value="1"/>
</dbReference>
<evidence type="ECO:0000256" key="5">
    <source>
        <dbReference type="ARBA" id="ARBA00022723"/>
    </source>
</evidence>
<feature type="domain" description="C2H2-type" evidence="17">
    <location>
        <begin position="323"/>
        <end position="350"/>
    </location>
</feature>
<evidence type="ECO:0000256" key="11">
    <source>
        <dbReference type="ARBA" id="ARBA00023015"/>
    </source>
</evidence>
<keyword evidence="3" id="KW-0217">Developmental protein</keyword>
<dbReference type="FunFam" id="3.30.160.60:FF:000194">
    <property type="entry name" value="Fez family zinc finger protein 2"/>
    <property type="match status" value="1"/>
</dbReference>
<evidence type="ECO:0000256" key="6">
    <source>
        <dbReference type="ARBA" id="ARBA00022737"/>
    </source>
</evidence>
<dbReference type="WBParaSite" id="nRc.2.0.1.t12535-RA">
    <property type="protein sequence ID" value="nRc.2.0.1.t12535-RA"/>
    <property type="gene ID" value="nRc.2.0.1.g12535"/>
</dbReference>
<dbReference type="Pfam" id="PF00096">
    <property type="entry name" value="zf-C2H2"/>
    <property type="match status" value="5"/>
</dbReference>
<keyword evidence="8" id="KW-0221">Differentiation</keyword>
<proteinExistence type="inferred from homology"/>
<dbReference type="InterPro" id="IPR013087">
    <property type="entry name" value="Znf_C2H2_type"/>
</dbReference>
<dbReference type="SMART" id="SM00355">
    <property type="entry name" value="ZnF_C2H2"/>
    <property type="match status" value="6"/>
</dbReference>
<evidence type="ECO:0000256" key="13">
    <source>
        <dbReference type="ARBA" id="ARBA00023163"/>
    </source>
</evidence>
<reference evidence="19" key="1">
    <citation type="submission" date="2022-11" db="UniProtKB">
        <authorList>
            <consortium name="WormBaseParasite"/>
        </authorList>
    </citation>
    <scope>IDENTIFICATION</scope>
</reference>
<dbReference type="GO" id="GO:0030154">
    <property type="term" value="P:cell differentiation"/>
    <property type="evidence" value="ECO:0007669"/>
    <property type="project" value="UniProtKB-KW"/>
</dbReference>
<feature type="region of interest" description="Disordered" evidence="16">
    <location>
        <begin position="188"/>
        <end position="215"/>
    </location>
</feature>
<keyword evidence="12" id="KW-0238">DNA-binding</keyword>
<evidence type="ECO:0000256" key="3">
    <source>
        <dbReference type="ARBA" id="ARBA00022473"/>
    </source>
</evidence>
<evidence type="ECO:0000256" key="10">
    <source>
        <dbReference type="ARBA" id="ARBA00022902"/>
    </source>
</evidence>
<keyword evidence="6" id="KW-0677">Repeat</keyword>
<evidence type="ECO:0000256" key="2">
    <source>
        <dbReference type="ARBA" id="ARBA00006991"/>
    </source>
</evidence>
<feature type="compositionally biased region" description="Polar residues" evidence="16">
    <location>
        <begin position="199"/>
        <end position="209"/>
    </location>
</feature>
<dbReference type="InterPro" id="IPR036236">
    <property type="entry name" value="Znf_C2H2_sf"/>
</dbReference>
<dbReference type="FunFam" id="3.30.160.60:FF:000863">
    <property type="entry name" value="fez family zinc finger protein 2"/>
    <property type="match status" value="1"/>
</dbReference>
<dbReference type="Proteomes" id="UP000887565">
    <property type="component" value="Unplaced"/>
</dbReference>
<evidence type="ECO:0000256" key="15">
    <source>
        <dbReference type="PROSITE-ProRule" id="PRU00042"/>
    </source>
</evidence>
<evidence type="ECO:0000256" key="16">
    <source>
        <dbReference type="SAM" id="MobiDB-lite"/>
    </source>
</evidence>
<dbReference type="GO" id="GO:0005634">
    <property type="term" value="C:nucleus"/>
    <property type="evidence" value="ECO:0007669"/>
    <property type="project" value="UniProtKB-SubCell"/>
</dbReference>
<dbReference type="AlphaFoldDB" id="A0A915IEC8"/>
<organism evidence="18 19">
    <name type="scientific">Romanomermis culicivorax</name>
    <name type="common">Nematode worm</name>
    <dbReference type="NCBI Taxonomy" id="13658"/>
    <lineage>
        <taxon>Eukaryota</taxon>
        <taxon>Metazoa</taxon>
        <taxon>Ecdysozoa</taxon>
        <taxon>Nematoda</taxon>
        <taxon>Enoplea</taxon>
        <taxon>Dorylaimia</taxon>
        <taxon>Mermithida</taxon>
        <taxon>Mermithoidea</taxon>
        <taxon>Mermithidae</taxon>
        <taxon>Romanomermis</taxon>
    </lineage>
</organism>
<dbReference type="InterPro" id="IPR050888">
    <property type="entry name" value="ZnF_C2H2-type_TF"/>
</dbReference>
<dbReference type="SUPFAM" id="SSF57667">
    <property type="entry name" value="beta-beta-alpha zinc fingers"/>
    <property type="match status" value="3"/>
</dbReference>
<evidence type="ECO:0000256" key="9">
    <source>
        <dbReference type="ARBA" id="ARBA00022833"/>
    </source>
</evidence>
<dbReference type="GO" id="GO:0008270">
    <property type="term" value="F:zinc ion binding"/>
    <property type="evidence" value="ECO:0007669"/>
    <property type="project" value="UniProtKB-KW"/>
</dbReference>
<comment type="subcellular location">
    <subcellularLocation>
        <location evidence="1">Nucleus</location>
    </subcellularLocation>
</comment>
<keyword evidence="7 15" id="KW-0863">Zinc-finger</keyword>
<evidence type="ECO:0000256" key="14">
    <source>
        <dbReference type="ARBA" id="ARBA00023242"/>
    </source>
</evidence>
<dbReference type="FunFam" id="3.30.160.60:FF:000103">
    <property type="entry name" value="FEZ family zinc finger 1"/>
    <property type="match status" value="1"/>
</dbReference>
<feature type="domain" description="C2H2-type" evidence="17">
    <location>
        <begin position="295"/>
        <end position="322"/>
    </location>
</feature>
<dbReference type="GO" id="GO:0007399">
    <property type="term" value="P:nervous system development"/>
    <property type="evidence" value="ECO:0007669"/>
    <property type="project" value="UniProtKB-KW"/>
</dbReference>
<keyword evidence="18" id="KW-1185">Reference proteome</keyword>